<dbReference type="EMBL" id="CALYLK010000136">
    <property type="protein sequence ID" value="CAH8233269.1"/>
    <property type="molecule type" value="Genomic_DNA"/>
</dbReference>
<evidence type="ECO:0000313" key="2">
    <source>
        <dbReference type="Proteomes" id="UP001152658"/>
    </source>
</evidence>
<name>A0ABM9FR65_9VIBR</name>
<gene>
    <name evidence="1" type="ORF">VAE063_950152</name>
</gene>
<dbReference type="GO" id="GO:0004519">
    <property type="term" value="F:endonuclease activity"/>
    <property type="evidence" value="ECO:0007669"/>
    <property type="project" value="UniProtKB-KW"/>
</dbReference>
<protein>
    <submittedName>
        <fullName evidence="1">Terminase, endonuclease subunit</fullName>
    </submittedName>
</protein>
<comment type="caution">
    <text evidence="1">The sequence shown here is derived from an EMBL/GenBank/DDBJ whole genome shotgun (WGS) entry which is preliminary data.</text>
</comment>
<dbReference type="RefSeq" id="WP_168522585.1">
    <property type="nucleotide sequence ID" value="NZ_CALYLA010000019.1"/>
</dbReference>
<keyword evidence="1" id="KW-0255">Endonuclease</keyword>
<keyword evidence="1" id="KW-0540">Nuclease</keyword>
<reference evidence="1" key="1">
    <citation type="submission" date="2022-06" db="EMBL/GenBank/DDBJ databases">
        <authorList>
            <person name="Goudenege D."/>
            <person name="Le Roux F."/>
        </authorList>
    </citation>
    <scope>NUCLEOTIDE SEQUENCE</scope>
    <source>
        <strain evidence="1">12-063</strain>
    </source>
</reference>
<proteinExistence type="predicted"/>
<keyword evidence="1" id="KW-0378">Hydrolase</keyword>
<dbReference type="InterPro" id="IPR010270">
    <property type="entry name" value="Phage_P2_GpM"/>
</dbReference>
<organism evidence="1 2">
    <name type="scientific">Vibrio aestuarianus</name>
    <dbReference type="NCBI Taxonomy" id="28171"/>
    <lineage>
        <taxon>Bacteria</taxon>
        <taxon>Pseudomonadati</taxon>
        <taxon>Pseudomonadota</taxon>
        <taxon>Gammaproteobacteria</taxon>
        <taxon>Vibrionales</taxon>
        <taxon>Vibrionaceae</taxon>
        <taxon>Vibrio</taxon>
    </lineage>
</organism>
<dbReference type="Proteomes" id="UP001152658">
    <property type="component" value="Unassembled WGS sequence"/>
</dbReference>
<accession>A0ABM9FR65</accession>
<keyword evidence="2" id="KW-1185">Reference proteome</keyword>
<dbReference type="Pfam" id="PF05944">
    <property type="entry name" value="Phage_term_smal"/>
    <property type="match status" value="1"/>
</dbReference>
<sequence length="238" mass="27478">MVSPLKRQRDALLKAKQTNHAVAHDATASLDSLHLRLIEFEQDKKALKSFVQIAQKVNHKREVLIPKYKPVAEAYLEAGERYQNPIFQDLIVWLFDIEDLETAIAWCLKAIEQDLPTPENFKRNWPTVCADFVLEWATKQQEHGRSVEPYFSQVFKLIDGEWELNEKVEAKWYKFAGYRLLLNEKGAPQPSQVGDKEQLEASMALLLKAHEKNPKIGVKTQIDKIQMRINALDEGKNL</sequence>
<evidence type="ECO:0000313" key="1">
    <source>
        <dbReference type="EMBL" id="CAH8233269.1"/>
    </source>
</evidence>